<organism evidence="1 2">
    <name type="scientific">Hygrophoropsis aurantiaca</name>
    <dbReference type="NCBI Taxonomy" id="72124"/>
    <lineage>
        <taxon>Eukaryota</taxon>
        <taxon>Fungi</taxon>
        <taxon>Dikarya</taxon>
        <taxon>Basidiomycota</taxon>
        <taxon>Agaricomycotina</taxon>
        <taxon>Agaricomycetes</taxon>
        <taxon>Agaricomycetidae</taxon>
        <taxon>Boletales</taxon>
        <taxon>Coniophorineae</taxon>
        <taxon>Hygrophoropsidaceae</taxon>
        <taxon>Hygrophoropsis</taxon>
    </lineage>
</organism>
<protein>
    <submittedName>
        <fullName evidence="1">Uncharacterized protein</fullName>
    </submittedName>
</protein>
<evidence type="ECO:0000313" key="1">
    <source>
        <dbReference type="EMBL" id="KAH7903161.1"/>
    </source>
</evidence>
<sequence>MVKNPGTQLTPAQKAAQTRAANKAAATSQLRAGVGTQEAEESLRPRRKAMDVALANQVWLPEKSSQPSQKRASSTVPESDKVKQSRTGRVQNVSQKIDVTPSGEDIHKVVPSKDKTAKTSKKTALTIATSNSVRHGKTAATEPLTDDEQDDELESMESHETDEDKELSDDSDDGLGQLARRPDLLKKQLQSEAPIFNTSNDHDSVVSGASGNSGKYVRSRHSSTTSMKSFASGPIGSESDSESDNDGSSLAPEESITQKVSRYRLPSATTDPRESTNSKSKADAKTSKPSRVKNRKRKMTLDLEKPEWGDVFEDAENSDRKPRPQQSHSKYPTEAYDCKQDWPESTHLCYSSNGKVNLKVQQPHIQVLLRGTISAVQKYLVFGNAYPLFDNKECLMRDLLLESARDNTMWKSQLQDIHTRIKADVEYVGDLASMPIGRVSSYRGNIEKIASRHIISAYALSKDSDQAIADLLEDNTFIFPVNGKGEPITNKPYQHLGILETIAEAFFDNDTCVGVKFRDHFTSTLDGNDEPELPAAMVALATTAVHAAFIEFKTNSGRRCHGKKGGTDFNSSVYSGIFKHHMDVLNAMFQKNPHFYHKMMASMYKYVS</sequence>
<dbReference type="EMBL" id="MU269163">
    <property type="protein sequence ID" value="KAH7903161.1"/>
    <property type="molecule type" value="Genomic_DNA"/>
</dbReference>
<dbReference type="Proteomes" id="UP000790377">
    <property type="component" value="Unassembled WGS sequence"/>
</dbReference>
<proteinExistence type="predicted"/>
<name>A0ACB7ZQ02_9AGAM</name>
<accession>A0ACB7ZQ02</accession>
<reference evidence="1" key="1">
    <citation type="journal article" date="2021" name="New Phytol.">
        <title>Evolutionary innovations through gain and loss of genes in the ectomycorrhizal Boletales.</title>
        <authorList>
            <person name="Wu G."/>
            <person name="Miyauchi S."/>
            <person name="Morin E."/>
            <person name="Kuo A."/>
            <person name="Drula E."/>
            <person name="Varga T."/>
            <person name="Kohler A."/>
            <person name="Feng B."/>
            <person name="Cao Y."/>
            <person name="Lipzen A."/>
            <person name="Daum C."/>
            <person name="Hundley H."/>
            <person name="Pangilinan J."/>
            <person name="Johnson J."/>
            <person name="Barry K."/>
            <person name="LaButti K."/>
            <person name="Ng V."/>
            <person name="Ahrendt S."/>
            <person name="Min B."/>
            <person name="Choi I.G."/>
            <person name="Park H."/>
            <person name="Plett J.M."/>
            <person name="Magnuson J."/>
            <person name="Spatafora J.W."/>
            <person name="Nagy L.G."/>
            <person name="Henrissat B."/>
            <person name="Grigoriev I.V."/>
            <person name="Yang Z.L."/>
            <person name="Xu J."/>
            <person name="Martin F.M."/>
        </authorList>
    </citation>
    <scope>NUCLEOTIDE SEQUENCE</scope>
    <source>
        <strain evidence="1">ATCC 28755</strain>
    </source>
</reference>
<comment type="caution">
    <text evidence="1">The sequence shown here is derived from an EMBL/GenBank/DDBJ whole genome shotgun (WGS) entry which is preliminary data.</text>
</comment>
<evidence type="ECO:0000313" key="2">
    <source>
        <dbReference type="Proteomes" id="UP000790377"/>
    </source>
</evidence>
<gene>
    <name evidence="1" type="ORF">BJ138DRAFT_1120654</name>
</gene>
<keyword evidence="2" id="KW-1185">Reference proteome</keyword>